<keyword evidence="1 2" id="KW-0812">Transmembrane</keyword>
<keyword evidence="1" id="KW-0472">Membrane</keyword>
<protein>
    <submittedName>
        <fullName evidence="2">Transmembrane protein, putative</fullName>
    </submittedName>
</protein>
<name>W7XCZ3_TETTS</name>
<dbReference type="RefSeq" id="XP_012652121.1">
    <property type="nucleotide sequence ID" value="XM_012796667.1"/>
</dbReference>
<proteinExistence type="predicted"/>
<evidence type="ECO:0000313" key="2">
    <source>
        <dbReference type="EMBL" id="EWS75332.1"/>
    </source>
</evidence>
<reference evidence="3" key="1">
    <citation type="journal article" date="2006" name="PLoS Biol.">
        <title>Macronuclear genome sequence of the ciliate Tetrahymena thermophila, a model eukaryote.</title>
        <authorList>
            <person name="Eisen J.A."/>
            <person name="Coyne R.S."/>
            <person name="Wu M."/>
            <person name="Wu D."/>
            <person name="Thiagarajan M."/>
            <person name="Wortman J.R."/>
            <person name="Badger J.H."/>
            <person name="Ren Q."/>
            <person name="Amedeo P."/>
            <person name="Jones K.M."/>
            <person name="Tallon L.J."/>
            <person name="Delcher A.L."/>
            <person name="Salzberg S.L."/>
            <person name="Silva J.C."/>
            <person name="Haas B.J."/>
            <person name="Majoros W.H."/>
            <person name="Farzad M."/>
            <person name="Carlton J.M."/>
            <person name="Smith R.K. Jr."/>
            <person name="Garg J."/>
            <person name="Pearlman R.E."/>
            <person name="Karrer K.M."/>
            <person name="Sun L."/>
            <person name="Manning G."/>
            <person name="Elde N.C."/>
            <person name="Turkewitz A.P."/>
            <person name="Asai D.J."/>
            <person name="Wilkes D.E."/>
            <person name="Wang Y."/>
            <person name="Cai H."/>
            <person name="Collins K."/>
            <person name="Stewart B.A."/>
            <person name="Lee S.R."/>
            <person name="Wilamowska K."/>
            <person name="Weinberg Z."/>
            <person name="Ruzzo W.L."/>
            <person name="Wloga D."/>
            <person name="Gaertig J."/>
            <person name="Frankel J."/>
            <person name="Tsao C.-C."/>
            <person name="Gorovsky M.A."/>
            <person name="Keeling P.J."/>
            <person name="Waller R.F."/>
            <person name="Patron N.J."/>
            <person name="Cherry J.M."/>
            <person name="Stover N.A."/>
            <person name="Krieger C.J."/>
            <person name="del Toro C."/>
            <person name="Ryder H.F."/>
            <person name="Williamson S.C."/>
            <person name="Barbeau R.A."/>
            <person name="Hamilton E.P."/>
            <person name="Orias E."/>
        </authorList>
    </citation>
    <scope>NUCLEOTIDE SEQUENCE [LARGE SCALE GENOMIC DNA]</scope>
    <source>
        <strain evidence="3">SB210</strain>
    </source>
</reference>
<feature type="transmembrane region" description="Helical" evidence="1">
    <location>
        <begin position="30"/>
        <end position="51"/>
    </location>
</feature>
<keyword evidence="3" id="KW-1185">Reference proteome</keyword>
<dbReference type="AlphaFoldDB" id="W7XCZ3"/>
<keyword evidence="1" id="KW-1133">Transmembrane helix</keyword>
<dbReference type="Proteomes" id="UP000009168">
    <property type="component" value="Unassembled WGS sequence"/>
</dbReference>
<dbReference type="EMBL" id="GG662762">
    <property type="protein sequence ID" value="EWS75332.1"/>
    <property type="molecule type" value="Genomic_DNA"/>
</dbReference>
<dbReference type="KEGG" id="tet:TTHERM_001031131"/>
<evidence type="ECO:0000313" key="3">
    <source>
        <dbReference type="Proteomes" id="UP000009168"/>
    </source>
</evidence>
<organism evidence="2 3">
    <name type="scientific">Tetrahymena thermophila (strain SB210)</name>
    <dbReference type="NCBI Taxonomy" id="312017"/>
    <lineage>
        <taxon>Eukaryota</taxon>
        <taxon>Sar</taxon>
        <taxon>Alveolata</taxon>
        <taxon>Ciliophora</taxon>
        <taxon>Intramacronucleata</taxon>
        <taxon>Oligohymenophorea</taxon>
        <taxon>Hymenostomatida</taxon>
        <taxon>Tetrahymenina</taxon>
        <taxon>Tetrahymenidae</taxon>
        <taxon>Tetrahymena</taxon>
    </lineage>
</organism>
<dbReference type="GeneID" id="24441476"/>
<sequence>MINEIIVYYKRVFTVQQFAFILNQILVKEIYFVFQCKMGIQLIIIQSALIINDQRQFNVTKFINFAIKNTQLQFTFQIFVILSLNQFFYNSVSIKKNETEKQNEQRSKEKNKIKYFFINLIDFQIQSKQYLQVQRGIFIKKQ</sequence>
<gene>
    <name evidence="2" type="ORF">TTHERM_001031131</name>
</gene>
<feature type="transmembrane region" description="Helical" evidence="1">
    <location>
        <begin position="72"/>
        <end position="89"/>
    </location>
</feature>
<dbReference type="InParanoid" id="W7XCZ3"/>
<accession>W7XCZ3</accession>
<evidence type="ECO:0000256" key="1">
    <source>
        <dbReference type="SAM" id="Phobius"/>
    </source>
</evidence>